<gene>
    <name evidence="1" type="ORF">S03H2_22572</name>
</gene>
<accession>X1FZP2</accession>
<protein>
    <submittedName>
        <fullName evidence="1">Uncharacterized protein</fullName>
    </submittedName>
</protein>
<comment type="caution">
    <text evidence="1">The sequence shown here is derived from an EMBL/GenBank/DDBJ whole genome shotgun (WGS) entry which is preliminary data.</text>
</comment>
<proteinExistence type="predicted"/>
<feature type="non-terminal residue" evidence="1">
    <location>
        <position position="1"/>
    </location>
</feature>
<evidence type="ECO:0000313" key="1">
    <source>
        <dbReference type="EMBL" id="GAH38000.1"/>
    </source>
</evidence>
<organism evidence="1">
    <name type="scientific">marine sediment metagenome</name>
    <dbReference type="NCBI Taxonomy" id="412755"/>
    <lineage>
        <taxon>unclassified sequences</taxon>
        <taxon>metagenomes</taxon>
        <taxon>ecological metagenomes</taxon>
    </lineage>
</organism>
<dbReference type="EMBL" id="BARU01012177">
    <property type="protein sequence ID" value="GAH38000.1"/>
    <property type="molecule type" value="Genomic_DNA"/>
</dbReference>
<sequence length="71" mass="8809">DFEDRNIRYDINGFFWLKNKKIEGKLGVIDVWYPSIKKEFKNYKLKTGKNAIWRGKITKKFKQWYYNKIEK</sequence>
<dbReference type="AlphaFoldDB" id="X1FZP2"/>
<name>X1FZP2_9ZZZZ</name>
<reference evidence="1" key="1">
    <citation type="journal article" date="2014" name="Front. Microbiol.">
        <title>High frequency of phylogenetically diverse reductive dehalogenase-homologous genes in deep subseafloor sedimentary metagenomes.</title>
        <authorList>
            <person name="Kawai M."/>
            <person name="Futagami T."/>
            <person name="Toyoda A."/>
            <person name="Takaki Y."/>
            <person name="Nishi S."/>
            <person name="Hori S."/>
            <person name="Arai W."/>
            <person name="Tsubouchi T."/>
            <person name="Morono Y."/>
            <person name="Uchiyama I."/>
            <person name="Ito T."/>
            <person name="Fujiyama A."/>
            <person name="Inagaki F."/>
            <person name="Takami H."/>
        </authorList>
    </citation>
    <scope>NUCLEOTIDE SEQUENCE</scope>
    <source>
        <strain evidence="1">Expedition CK06-06</strain>
    </source>
</reference>